<dbReference type="OrthoDB" id="5500342at2"/>
<dbReference type="AlphaFoldDB" id="A0A3L9Y153"/>
<dbReference type="InterPro" id="IPR011057">
    <property type="entry name" value="Mss4-like_sf"/>
</dbReference>
<evidence type="ECO:0000313" key="2">
    <source>
        <dbReference type="Proteomes" id="UP000281343"/>
    </source>
</evidence>
<evidence type="ECO:0008006" key="3">
    <source>
        <dbReference type="Google" id="ProtNLM"/>
    </source>
</evidence>
<organism evidence="1 2">
    <name type="scientific">Rhodophyticola porphyridii</name>
    <dbReference type="NCBI Taxonomy" id="1852017"/>
    <lineage>
        <taxon>Bacteria</taxon>
        <taxon>Pseudomonadati</taxon>
        <taxon>Pseudomonadota</taxon>
        <taxon>Alphaproteobacteria</taxon>
        <taxon>Rhodobacterales</taxon>
        <taxon>Roseobacteraceae</taxon>
        <taxon>Rhodophyticola</taxon>
    </lineage>
</organism>
<accession>A0A3L9Y153</accession>
<dbReference type="SUPFAM" id="SSF51316">
    <property type="entry name" value="Mss4-like"/>
    <property type="match status" value="1"/>
</dbReference>
<evidence type="ECO:0000313" key="1">
    <source>
        <dbReference type="EMBL" id="RMA40948.1"/>
    </source>
</evidence>
<gene>
    <name evidence="1" type="ORF">D9R08_17510</name>
</gene>
<sequence length="188" mass="20566">MSDLRFSCTCGALTGHLMDASPRAGAHAICHCEDCRRTLAYYNIPLAADEGVGLFQTNPDNIRIDTGRRYLGLMRLSPRGLFRWYASCCNTPLFNSSTRPRFPFSSVLTRNMIDTDPLGPVVGQVFKRGPNGKTRHEGMGRLVAGMMLRTGSALVTGKWRQTPFFNVETGEPVATPVIAPRDAGRAGS</sequence>
<dbReference type="InterPro" id="IPR046149">
    <property type="entry name" value="DUF6151"/>
</dbReference>
<keyword evidence="2" id="KW-1185">Reference proteome</keyword>
<protein>
    <recommendedName>
        <fullName evidence="3">CENP-V/GFA domain-containing protein</fullName>
    </recommendedName>
</protein>
<dbReference type="Gene3D" id="3.90.1590.10">
    <property type="entry name" value="glutathione-dependent formaldehyde- activating enzyme (gfa)"/>
    <property type="match status" value="1"/>
</dbReference>
<comment type="caution">
    <text evidence="1">The sequence shown here is derived from an EMBL/GenBank/DDBJ whole genome shotgun (WGS) entry which is preliminary data.</text>
</comment>
<dbReference type="Proteomes" id="UP000281343">
    <property type="component" value="Unassembled WGS sequence"/>
</dbReference>
<proteinExistence type="predicted"/>
<dbReference type="RefSeq" id="WP_121899372.1">
    <property type="nucleotide sequence ID" value="NZ_RCNT01000010.1"/>
</dbReference>
<name>A0A3L9Y153_9RHOB</name>
<dbReference type="Pfam" id="PF19648">
    <property type="entry name" value="DUF6151"/>
    <property type="match status" value="1"/>
</dbReference>
<dbReference type="EMBL" id="RCNT01000010">
    <property type="protein sequence ID" value="RMA40948.1"/>
    <property type="molecule type" value="Genomic_DNA"/>
</dbReference>
<reference evidence="1 2" key="1">
    <citation type="submission" date="2018-10" db="EMBL/GenBank/DDBJ databases">
        <authorList>
            <person name="Jung H.S."/>
            <person name="Jeon C.O."/>
        </authorList>
    </citation>
    <scope>NUCLEOTIDE SEQUENCE [LARGE SCALE GENOMIC DNA]</scope>
    <source>
        <strain evidence="1 2">MA-7-27</strain>
    </source>
</reference>